<name>A0ABT7EW13_9RHOB</name>
<sequence length="432" mass="47968">MTLRQMVANVVQRTLGDMFPAYFQTSAKHDHFKDFGWPDQLTFAQFYRMYRRNGLATAGVDKTIAKTWEDNPELWESETPAESPLEGDIRKAFERLRLWHRFATADTRSMVGCYAGVILRLRDGLPFDAPVGRVAGGLEGLAEVIPVWESQLTVAEWDADPRSETYGQPRFYQFNESALGGTSKSPRQFRVHPDRVIIWSDDGTVNGVSALEPGYNDLLDAEKIKGAGGEGFWKTSRGAPVVGAPEGMTQADVAKAMGVSPAELVDALNDQLESFQAGFDKGLMLGGMTAVPMTISLPSPEHFFAAPVQSFAASLLMPLRVLIGNETGERASTEDAREWNKTCMARRTTRNVPLIREFVERLVRFGILPERDWTIGWADLTEATGAEKMERARGMAEINSKTPMEPVFTDDEIRETVGYDPLATRDDDGEGE</sequence>
<keyword evidence="3" id="KW-1185">Reference proteome</keyword>
<dbReference type="InterPro" id="IPR024459">
    <property type="entry name" value="Acb1-like_N"/>
</dbReference>
<accession>A0ABT7EW13</accession>
<dbReference type="RefSeq" id="WP_284479349.1">
    <property type="nucleotide sequence ID" value="NZ_JASNJD010000001.1"/>
</dbReference>
<protein>
    <submittedName>
        <fullName evidence="2">DUF1073 domain-containing protein</fullName>
    </submittedName>
</protein>
<dbReference type="EMBL" id="JASNJD010000001">
    <property type="protein sequence ID" value="MDK3016539.1"/>
    <property type="molecule type" value="Genomic_DNA"/>
</dbReference>
<gene>
    <name evidence="2" type="ORF">QO033_02560</name>
</gene>
<evidence type="ECO:0000259" key="1">
    <source>
        <dbReference type="Pfam" id="PF06381"/>
    </source>
</evidence>
<organism evidence="2 3">
    <name type="scientific">Pseudodonghicola flavimaris</name>
    <dbReference type="NCBI Taxonomy" id="3050036"/>
    <lineage>
        <taxon>Bacteria</taxon>
        <taxon>Pseudomonadati</taxon>
        <taxon>Pseudomonadota</taxon>
        <taxon>Alphaproteobacteria</taxon>
        <taxon>Rhodobacterales</taxon>
        <taxon>Paracoccaceae</taxon>
        <taxon>Pseudodonghicola</taxon>
    </lineage>
</organism>
<dbReference type="Proteomes" id="UP001243757">
    <property type="component" value="Unassembled WGS sequence"/>
</dbReference>
<reference evidence="2 3" key="1">
    <citation type="submission" date="2023-05" db="EMBL/GenBank/DDBJ databases">
        <title>Pseudodonghicola sp. nov.</title>
        <authorList>
            <person name="Huang J."/>
        </authorList>
    </citation>
    <scope>NUCLEOTIDE SEQUENCE [LARGE SCALE GENOMIC DNA]</scope>
    <source>
        <strain evidence="2 3">IC7</strain>
    </source>
</reference>
<evidence type="ECO:0000313" key="3">
    <source>
        <dbReference type="Proteomes" id="UP001243757"/>
    </source>
</evidence>
<evidence type="ECO:0000313" key="2">
    <source>
        <dbReference type="EMBL" id="MDK3016539.1"/>
    </source>
</evidence>
<dbReference type="Pfam" id="PF06381">
    <property type="entry name" value="Phage_portal_3"/>
    <property type="match status" value="1"/>
</dbReference>
<comment type="caution">
    <text evidence="2">The sequence shown here is derived from an EMBL/GenBank/DDBJ whole genome shotgun (WGS) entry which is preliminary data.</text>
</comment>
<proteinExistence type="predicted"/>
<feature type="domain" description="Anti-CBASS protein Acb1-like N-terminal" evidence="1">
    <location>
        <begin position="47"/>
        <end position="398"/>
    </location>
</feature>